<sequence length="374" mass="39977">MIGSAVLLLSAASLGAATPQAKPVEATGQDLIINGPKLYPEKCVVYSGELTVPGNEQRTVKNPLLCSQLYESNVAIVDKEKKDIAGTIDFEGLTRDPVYHASGVLVEGEFLWTSINTGAAFESSGENINGTNFAIKYDLQNHKEVWRVDVTTPANGKFGGTQDFAVDTSGNTFVVGTYPGHIIKITPDGKTASLWNSSNFTKSTQTGYTGIVSKGDMLLVTNEQNGGEVLLFNSRDEKGSPTVVDTGSKKLNKGLDGAALVNIGSKEYLLVATEDGIITIAPADDKWEKAEILEPTEPIASNHVNGTITIALQVEEKIYAIIEYFGDNRPGSDGGLSGDREKWPFQDITSQITALTTLDRKPGKACAATTKKVK</sequence>
<feature type="chain" id="PRO_5001995210" description="SMP-30/Gluconolactonase/LRE-like region domain-containing protein" evidence="1">
    <location>
        <begin position="18"/>
        <end position="374"/>
    </location>
</feature>
<dbReference type="Proteomes" id="UP000030106">
    <property type="component" value="Unassembled WGS sequence"/>
</dbReference>
<reference evidence="2 3" key="1">
    <citation type="submission" date="2012-10" db="EMBL/GenBank/DDBJ databases">
        <title>Genome sequencing and analysis of entomopathogenic fungi Beauveria bassiana D1-5.</title>
        <authorList>
            <person name="Li Q."/>
            <person name="Wang L."/>
            <person name="Zhang Z."/>
            <person name="Wang Q."/>
            <person name="Ren J."/>
            <person name="Wang M."/>
            <person name="Xu W."/>
            <person name="Wang J."/>
            <person name="Lu Y."/>
            <person name="Du Q."/>
            <person name="Sun Z."/>
        </authorList>
    </citation>
    <scope>NUCLEOTIDE SEQUENCE [LARGE SCALE GENOMIC DNA]</scope>
    <source>
        <strain evidence="2 3">D1-5</strain>
    </source>
</reference>
<organism evidence="2 3">
    <name type="scientific">Beauveria bassiana D1-5</name>
    <dbReference type="NCBI Taxonomy" id="1245745"/>
    <lineage>
        <taxon>Eukaryota</taxon>
        <taxon>Fungi</taxon>
        <taxon>Dikarya</taxon>
        <taxon>Ascomycota</taxon>
        <taxon>Pezizomycotina</taxon>
        <taxon>Sordariomycetes</taxon>
        <taxon>Hypocreomycetidae</taxon>
        <taxon>Hypocreales</taxon>
        <taxon>Cordycipitaceae</taxon>
        <taxon>Beauveria</taxon>
    </lineage>
</organism>
<comment type="caution">
    <text evidence="2">The sequence shown here is derived from an EMBL/GenBank/DDBJ whole genome shotgun (WGS) entry which is preliminary data.</text>
</comment>
<name>A0A0A2V4A9_BEABA</name>
<dbReference type="Gene3D" id="2.130.10.10">
    <property type="entry name" value="YVTN repeat-like/Quinoprotein amine dehydrogenase"/>
    <property type="match status" value="1"/>
</dbReference>
<evidence type="ECO:0008006" key="4">
    <source>
        <dbReference type="Google" id="ProtNLM"/>
    </source>
</evidence>
<accession>A0A0A2V4A9</accession>
<dbReference type="InterPro" id="IPR054550">
    <property type="entry name" value="Mala_s_1-like"/>
</dbReference>
<dbReference type="EMBL" id="ANFO01001650">
    <property type="protein sequence ID" value="KGQ02318.1"/>
    <property type="molecule type" value="Genomic_DNA"/>
</dbReference>
<dbReference type="InterPro" id="IPR015943">
    <property type="entry name" value="WD40/YVTN_repeat-like_dom_sf"/>
</dbReference>
<feature type="signal peptide" evidence="1">
    <location>
        <begin position="1"/>
        <end position="17"/>
    </location>
</feature>
<evidence type="ECO:0000313" key="2">
    <source>
        <dbReference type="EMBL" id="KGQ02318.1"/>
    </source>
</evidence>
<dbReference type="eggNOG" id="ENOG502SEA5">
    <property type="taxonomic scope" value="Eukaryota"/>
</dbReference>
<dbReference type="AlphaFoldDB" id="A0A0A2V4A9"/>
<dbReference type="STRING" id="1245745.A0A0A2V4A9"/>
<evidence type="ECO:0000256" key="1">
    <source>
        <dbReference type="SAM" id="SignalP"/>
    </source>
</evidence>
<dbReference type="CDD" id="cd12811">
    <property type="entry name" value="MALA"/>
    <property type="match status" value="1"/>
</dbReference>
<evidence type="ECO:0000313" key="3">
    <source>
        <dbReference type="Proteomes" id="UP000030106"/>
    </source>
</evidence>
<gene>
    <name evidence="2" type="ORF">BBAD15_g12473</name>
</gene>
<dbReference type="SUPFAM" id="SSF101898">
    <property type="entry name" value="NHL repeat"/>
    <property type="match status" value="1"/>
</dbReference>
<dbReference type="HOGENOM" id="CLU_052674_0_0_1"/>
<protein>
    <recommendedName>
        <fullName evidence="4">SMP-30/Gluconolactonase/LRE-like region domain-containing protein</fullName>
    </recommendedName>
</protein>
<dbReference type="Pfam" id="PF22701">
    <property type="entry name" value="Mala_s_1-like"/>
    <property type="match status" value="1"/>
</dbReference>
<proteinExistence type="predicted"/>
<keyword evidence="1" id="KW-0732">Signal</keyword>